<comment type="subcellular location">
    <subcellularLocation>
        <location evidence="1 11">Cell outer membrane</location>
        <topology evidence="1 11">Multi-pass membrane protein</topology>
    </subcellularLocation>
</comment>
<evidence type="ECO:0000256" key="9">
    <source>
        <dbReference type="ARBA" id="ARBA00023170"/>
    </source>
</evidence>
<evidence type="ECO:0000256" key="4">
    <source>
        <dbReference type="ARBA" id="ARBA00022452"/>
    </source>
</evidence>
<dbReference type="InterPro" id="IPR036942">
    <property type="entry name" value="Beta-barrel_TonB_sf"/>
</dbReference>
<keyword evidence="3 11" id="KW-0813">Transport</keyword>
<evidence type="ECO:0000256" key="2">
    <source>
        <dbReference type="ARBA" id="ARBA00009810"/>
    </source>
</evidence>
<dbReference type="KEGG" id="upi:EJG51_009975"/>
<dbReference type="Gene3D" id="2.40.170.20">
    <property type="entry name" value="TonB-dependent receptor, beta-barrel domain"/>
    <property type="match status" value="1"/>
</dbReference>
<dbReference type="GO" id="GO:0044718">
    <property type="term" value="P:siderophore transmembrane transport"/>
    <property type="evidence" value="ECO:0007669"/>
    <property type="project" value="TreeGrafter"/>
</dbReference>
<evidence type="ECO:0000256" key="7">
    <source>
        <dbReference type="ARBA" id="ARBA00023077"/>
    </source>
</evidence>
<evidence type="ECO:0000256" key="11">
    <source>
        <dbReference type="PROSITE-ProRule" id="PRU01360"/>
    </source>
</evidence>
<feature type="domain" description="TonB-dependent receptor plug" evidence="15">
    <location>
        <begin position="65"/>
        <end position="175"/>
    </location>
</feature>
<dbReference type="PROSITE" id="PS52016">
    <property type="entry name" value="TONB_DEPENDENT_REC_3"/>
    <property type="match status" value="1"/>
</dbReference>
<keyword evidence="9 16" id="KW-0675">Receptor</keyword>
<feature type="domain" description="TonB-dependent receptor-like beta-barrel" evidence="14">
    <location>
        <begin position="266"/>
        <end position="549"/>
    </location>
</feature>
<gene>
    <name evidence="16" type="ORF">EJG51_009975</name>
</gene>
<keyword evidence="10 11" id="KW-0998">Cell outer membrane</keyword>
<sequence length="563" mass="61700">MNSNNSCIFRLTSLLLPTLLVAGMSCSLAANVTTTPSQADLTELSLEDLMKVVVVSASKFPQSSSQAPSAVQVLTAADIRLYGWTTLAEALGSLPGLYASSDRAYGFLGARGFKVPGDYNMRFLLLLDGQPLNDNLYGQATLGYEFQVDMSLVERIEYVPGPGSSIYGSNAMFGVINVITRSAASLPGISVGLRVQRDGLREVKLSGAHRGAGNGPDLVYSLSRSNKSGRDLRYPDGIGQLTADGSPSPGGWTHNLDQMMVTRAYGGLKQGGLSLSAWAARRDVQPSSALFGSNLDDARLHLIDSSYGFAGAYQRAISETLDLNLRLAYQKLTYQGNTPYFDANFGSFVSRDEALGSWLSGEARFLYAGIRDHKLIAGLDFQSDIHATLKYSIPAVSLSDAFTLNATQRRYGVYLQDEWHFADDWRLNVGLRSDSYSTDRSNFSPRLGLIWNATDKATLKLLAGRAYRTPNMYESEYSRQPNFLPNPNLQPETIRTVEAVAEYRLDASQEIGASVFDYQLIDLIRQIDTGNLRLQFQNQAPVCANGLEAYYKLRSKKRLESDG</sequence>
<dbReference type="SUPFAM" id="SSF56935">
    <property type="entry name" value="Porins"/>
    <property type="match status" value="1"/>
</dbReference>
<comment type="similarity">
    <text evidence="2 11 12">Belongs to the TonB-dependent receptor family.</text>
</comment>
<keyword evidence="4 11" id="KW-1134">Transmembrane beta strand</keyword>
<reference evidence="16 17" key="1">
    <citation type="journal article" date="2019" name="Int. J. Syst. Evol. Microbiol.">
        <title>Undibacterium piscinae sp. nov., isolated from Korean shiner intestine.</title>
        <authorList>
            <person name="Lee S.Y."/>
            <person name="Kang W."/>
            <person name="Kim P.S."/>
            <person name="Kim H.S."/>
            <person name="Sung H."/>
            <person name="Shin N.R."/>
            <person name="Whon T.W."/>
            <person name="Yun J.H."/>
            <person name="Lee J.Y."/>
            <person name="Lee J.Y."/>
            <person name="Jung M.J."/>
            <person name="Jeong Y.S."/>
            <person name="Tak E.J."/>
            <person name="Han J.E."/>
            <person name="Hyun D.W."/>
            <person name="Kang M.S."/>
            <person name="Lee K.E."/>
            <person name="Lee B.H."/>
            <person name="Bae J.W."/>
        </authorList>
    </citation>
    <scope>NUCLEOTIDE SEQUENCE [LARGE SCALE GENOMIC DNA]</scope>
    <source>
        <strain evidence="16 17">S11R28</strain>
    </source>
</reference>
<feature type="signal peptide" evidence="13">
    <location>
        <begin position="1"/>
        <end position="29"/>
    </location>
</feature>
<evidence type="ECO:0000256" key="8">
    <source>
        <dbReference type="ARBA" id="ARBA00023136"/>
    </source>
</evidence>
<dbReference type="AlphaFoldDB" id="A0A6M4A470"/>
<keyword evidence="17" id="KW-1185">Reference proteome</keyword>
<keyword evidence="6 13" id="KW-0732">Signal</keyword>
<evidence type="ECO:0000256" key="10">
    <source>
        <dbReference type="ARBA" id="ARBA00023237"/>
    </source>
</evidence>
<dbReference type="GO" id="GO:0009279">
    <property type="term" value="C:cell outer membrane"/>
    <property type="evidence" value="ECO:0007669"/>
    <property type="project" value="UniProtKB-SubCell"/>
</dbReference>
<dbReference type="PANTHER" id="PTHR30069">
    <property type="entry name" value="TONB-DEPENDENT OUTER MEMBRANE RECEPTOR"/>
    <property type="match status" value="1"/>
</dbReference>
<dbReference type="Pfam" id="PF07715">
    <property type="entry name" value="Plug"/>
    <property type="match status" value="1"/>
</dbReference>
<name>A0A6M4A470_9BURK</name>
<dbReference type="EMBL" id="CP051152">
    <property type="protein sequence ID" value="QJQ06126.1"/>
    <property type="molecule type" value="Genomic_DNA"/>
</dbReference>
<dbReference type="Gene3D" id="2.170.130.10">
    <property type="entry name" value="TonB-dependent receptor, plug domain"/>
    <property type="match status" value="1"/>
</dbReference>
<evidence type="ECO:0000259" key="15">
    <source>
        <dbReference type="Pfam" id="PF07715"/>
    </source>
</evidence>
<evidence type="ECO:0000259" key="14">
    <source>
        <dbReference type="Pfam" id="PF00593"/>
    </source>
</evidence>
<dbReference type="Pfam" id="PF00593">
    <property type="entry name" value="TonB_dep_Rec_b-barrel"/>
    <property type="match status" value="1"/>
</dbReference>
<evidence type="ECO:0000256" key="3">
    <source>
        <dbReference type="ARBA" id="ARBA00022448"/>
    </source>
</evidence>
<evidence type="ECO:0000256" key="13">
    <source>
        <dbReference type="SAM" id="SignalP"/>
    </source>
</evidence>
<dbReference type="Proteomes" id="UP000274350">
    <property type="component" value="Chromosome"/>
</dbReference>
<proteinExistence type="inferred from homology"/>
<evidence type="ECO:0000256" key="5">
    <source>
        <dbReference type="ARBA" id="ARBA00022692"/>
    </source>
</evidence>
<keyword evidence="7 12" id="KW-0798">TonB box</keyword>
<feature type="chain" id="PRO_5026944695" evidence="13">
    <location>
        <begin position="30"/>
        <end position="563"/>
    </location>
</feature>
<evidence type="ECO:0000313" key="16">
    <source>
        <dbReference type="EMBL" id="QJQ06126.1"/>
    </source>
</evidence>
<dbReference type="InterPro" id="IPR039426">
    <property type="entry name" value="TonB-dep_rcpt-like"/>
</dbReference>
<accession>A0A6M4A470</accession>
<evidence type="ECO:0000256" key="1">
    <source>
        <dbReference type="ARBA" id="ARBA00004571"/>
    </source>
</evidence>
<evidence type="ECO:0000256" key="12">
    <source>
        <dbReference type="RuleBase" id="RU003357"/>
    </source>
</evidence>
<dbReference type="InterPro" id="IPR012910">
    <property type="entry name" value="Plug_dom"/>
</dbReference>
<keyword evidence="8 11" id="KW-0472">Membrane</keyword>
<evidence type="ECO:0000313" key="17">
    <source>
        <dbReference type="Proteomes" id="UP000274350"/>
    </source>
</evidence>
<protein>
    <submittedName>
        <fullName evidence="16">TonB-dependent receptor</fullName>
    </submittedName>
</protein>
<dbReference type="InterPro" id="IPR000531">
    <property type="entry name" value="Beta-barrel_TonB"/>
</dbReference>
<keyword evidence="5 11" id="KW-0812">Transmembrane</keyword>
<dbReference type="GO" id="GO:0015344">
    <property type="term" value="F:siderophore uptake transmembrane transporter activity"/>
    <property type="evidence" value="ECO:0007669"/>
    <property type="project" value="TreeGrafter"/>
</dbReference>
<organism evidence="16 17">
    <name type="scientific">Undibacterium piscinae</name>
    <dbReference type="NCBI Taxonomy" id="2495591"/>
    <lineage>
        <taxon>Bacteria</taxon>
        <taxon>Pseudomonadati</taxon>
        <taxon>Pseudomonadota</taxon>
        <taxon>Betaproteobacteria</taxon>
        <taxon>Burkholderiales</taxon>
        <taxon>Oxalobacteraceae</taxon>
        <taxon>Undibacterium</taxon>
    </lineage>
</organism>
<dbReference type="PANTHER" id="PTHR30069:SF29">
    <property type="entry name" value="HEMOGLOBIN AND HEMOGLOBIN-HAPTOGLOBIN-BINDING PROTEIN 1-RELATED"/>
    <property type="match status" value="1"/>
</dbReference>
<dbReference type="InterPro" id="IPR037066">
    <property type="entry name" value="Plug_dom_sf"/>
</dbReference>
<evidence type="ECO:0000256" key="6">
    <source>
        <dbReference type="ARBA" id="ARBA00022729"/>
    </source>
</evidence>